<protein>
    <submittedName>
        <fullName evidence="1">Uncharacterized protein</fullName>
    </submittedName>
</protein>
<reference evidence="1" key="1">
    <citation type="submission" date="2018-02" db="EMBL/GenBank/DDBJ databases">
        <authorList>
            <person name="Cohen D.B."/>
            <person name="Kent A.D."/>
        </authorList>
    </citation>
    <scope>NUCLEOTIDE SEQUENCE</scope>
</reference>
<evidence type="ECO:0000313" key="1">
    <source>
        <dbReference type="EMBL" id="SPD04822.1"/>
    </source>
</evidence>
<organism evidence="1">
    <name type="scientific">Fagus sylvatica</name>
    <name type="common">Beechnut</name>
    <dbReference type="NCBI Taxonomy" id="28930"/>
    <lineage>
        <taxon>Eukaryota</taxon>
        <taxon>Viridiplantae</taxon>
        <taxon>Streptophyta</taxon>
        <taxon>Embryophyta</taxon>
        <taxon>Tracheophyta</taxon>
        <taxon>Spermatophyta</taxon>
        <taxon>Magnoliopsida</taxon>
        <taxon>eudicotyledons</taxon>
        <taxon>Gunneridae</taxon>
        <taxon>Pentapetalae</taxon>
        <taxon>rosids</taxon>
        <taxon>fabids</taxon>
        <taxon>Fagales</taxon>
        <taxon>Fagaceae</taxon>
        <taxon>Fagus</taxon>
    </lineage>
</organism>
<sequence>MDHGEAEKGSEETTARPRRLTTSAVEAVGFDLELIWCRVCGAVSGGAVGVGLSFGCQRSRG</sequence>
<gene>
    <name evidence="1" type="ORF">FSB_LOCUS32704</name>
</gene>
<dbReference type="EMBL" id="OIVN01002579">
    <property type="protein sequence ID" value="SPD04822.1"/>
    <property type="molecule type" value="Genomic_DNA"/>
</dbReference>
<dbReference type="AlphaFoldDB" id="A0A2N9GYJ6"/>
<accession>A0A2N9GYJ6</accession>
<proteinExistence type="predicted"/>
<name>A0A2N9GYJ6_FAGSY</name>